<evidence type="ECO:0000256" key="1">
    <source>
        <dbReference type="SAM" id="MobiDB-lite"/>
    </source>
</evidence>
<reference evidence="3 4" key="1">
    <citation type="submission" date="2018-06" db="EMBL/GenBank/DDBJ databases">
        <title>A transcriptomic atlas of mushroom development highlights an independent origin of complex multicellularity.</title>
        <authorList>
            <consortium name="DOE Joint Genome Institute"/>
            <person name="Krizsan K."/>
            <person name="Almasi E."/>
            <person name="Merenyi Z."/>
            <person name="Sahu N."/>
            <person name="Viragh M."/>
            <person name="Koszo T."/>
            <person name="Mondo S."/>
            <person name="Kiss B."/>
            <person name="Balint B."/>
            <person name="Kues U."/>
            <person name="Barry K."/>
            <person name="Hegedus J.C."/>
            <person name="Henrissat B."/>
            <person name="Johnson J."/>
            <person name="Lipzen A."/>
            <person name="Ohm R."/>
            <person name="Nagy I."/>
            <person name="Pangilinan J."/>
            <person name="Yan J."/>
            <person name="Xiong Y."/>
            <person name="Grigoriev I.V."/>
            <person name="Hibbett D.S."/>
            <person name="Nagy L.G."/>
        </authorList>
    </citation>
    <scope>NUCLEOTIDE SEQUENCE [LARGE SCALE GENOMIC DNA]</scope>
    <source>
        <strain evidence="3 4">SZMC22713</strain>
    </source>
</reference>
<dbReference type="SUPFAM" id="SSF48452">
    <property type="entry name" value="TPR-like"/>
    <property type="match status" value="1"/>
</dbReference>
<gene>
    <name evidence="3" type="ORF">BD410DRAFT_275405</name>
</gene>
<dbReference type="Gene3D" id="1.25.40.10">
    <property type="entry name" value="Tetratricopeptide repeat domain"/>
    <property type="match status" value="1"/>
</dbReference>
<dbReference type="EMBL" id="ML170177">
    <property type="protein sequence ID" value="TDL21972.1"/>
    <property type="molecule type" value="Genomic_DNA"/>
</dbReference>
<dbReference type="PROSITE" id="PS50181">
    <property type="entry name" value="FBOX"/>
    <property type="match status" value="1"/>
</dbReference>
<dbReference type="InterPro" id="IPR001810">
    <property type="entry name" value="F-box_dom"/>
</dbReference>
<dbReference type="Proteomes" id="UP000294933">
    <property type="component" value="Unassembled WGS sequence"/>
</dbReference>
<dbReference type="InterPro" id="IPR032675">
    <property type="entry name" value="LRR_dom_sf"/>
</dbReference>
<dbReference type="STRING" id="50990.A0A4Y7Q479"/>
<proteinExistence type="predicted"/>
<protein>
    <recommendedName>
        <fullName evidence="2">F-box domain-containing protein</fullName>
    </recommendedName>
</protein>
<accession>A0A4Y7Q479</accession>
<evidence type="ECO:0000259" key="2">
    <source>
        <dbReference type="PROSITE" id="PS50181"/>
    </source>
</evidence>
<evidence type="ECO:0000313" key="3">
    <source>
        <dbReference type="EMBL" id="TDL21972.1"/>
    </source>
</evidence>
<evidence type="ECO:0000313" key="4">
    <source>
        <dbReference type="Proteomes" id="UP000294933"/>
    </source>
</evidence>
<dbReference type="SUPFAM" id="SSF81383">
    <property type="entry name" value="F-box domain"/>
    <property type="match status" value="1"/>
</dbReference>
<dbReference type="AlphaFoldDB" id="A0A4Y7Q479"/>
<feature type="domain" description="F-box" evidence="2">
    <location>
        <begin position="189"/>
        <end position="239"/>
    </location>
</feature>
<dbReference type="InterPro" id="IPR011990">
    <property type="entry name" value="TPR-like_helical_dom_sf"/>
</dbReference>
<dbReference type="SUPFAM" id="SSF52047">
    <property type="entry name" value="RNI-like"/>
    <property type="match status" value="1"/>
</dbReference>
<dbReference type="Gene3D" id="1.20.1280.50">
    <property type="match status" value="1"/>
</dbReference>
<feature type="region of interest" description="Disordered" evidence="1">
    <location>
        <begin position="553"/>
        <end position="575"/>
    </location>
</feature>
<dbReference type="InterPro" id="IPR036047">
    <property type="entry name" value="F-box-like_dom_sf"/>
</dbReference>
<dbReference type="Gene3D" id="3.80.10.10">
    <property type="entry name" value="Ribonuclease Inhibitor"/>
    <property type="match status" value="1"/>
</dbReference>
<dbReference type="OrthoDB" id="2423701at2759"/>
<keyword evidence="4" id="KW-1185">Reference proteome</keyword>
<dbReference type="Pfam" id="PF12937">
    <property type="entry name" value="F-box-like"/>
    <property type="match status" value="1"/>
</dbReference>
<name>A0A4Y7Q479_9AGAM</name>
<organism evidence="3 4">
    <name type="scientific">Rickenella mellea</name>
    <dbReference type="NCBI Taxonomy" id="50990"/>
    <lineage>
        <taxon>Eukaryota</taxon>
        <taxon>Fungi</taxon>
        <taxon>Dikarya</taxon>
        <taxon>Basidiomycota</taxon>
        <taxon>Agaricomycotina</taxon>
        <taxon>Agaricomycetes</taxon>
        <taxon>Hymenochaetales</taxon>
        <taxon>Rickenellaceae</taxon>
        <taxon>Rickenella</taxon>
    </lineage>
</organism>
<dbReference type="VEuPathDB" id="FungiDB:BD410DRAFT_275405"/>
<sequence>MVPNYHQGSGRGKTQILLFAHVEALHTPYFNRGQIIDIVHKNLKLADNETVFEMQGARSPSWKVFWERGMELVRLSNYADSLVQFDKAASRNSDEKVIFESRAVVLEKLGRDDEALRDSKRVVDLAPASYKGYARSSQILFKTRKLRASLKMANLALERINQCDQSQRDEILRLKGQILDYLRKATSPASHFSKLPFEIASIIFAFGAGEDVSDAISISHVCKGWRAMALNTTALWKSVVLRHNRDIRKAGVFLKRANGRIDRLEIHSDFGLYQKNFFDRHALDSFWPQLGTLALINVRQFVWDFIPWEKLRLKTFILTSMAYFWPIGNFWEDLNCMTFRTISSVTFTGSVGPSSHLQRYCSLTRLQICSTRFGLQYSQLTSVFYNNPGLITVIIDSHITELTEIQLPTNKVPFAMASLVHFENHQYGAWLRNLLNGAFSFPALQTLHLYERMFLGDYLFLFEPFATNIVALRLSSDECPTAMLISFLQAAHNLITLDLFDLGRDLSNEMDALAGRNQSLICSKLEHVHFRSCSMLSSMSLVNLAESRLSHASEDKGGAPLADTSAVEHRRSESPYNSTYDGIVGGATVMPIKSLVIERCGLIDPDTIRRLRMMVKRVRYIPSNSFTTKTPQAPKLKPWR</sequence>